<protein>
    <recommendedName>
        <fullName evidence="12">Replication restart protein PriA</fullName>
    </recommendedName>
    <alternativeName>
        <fullName evidence="12">ATP-dependent DNA helicase PriA</fullName>
        <ecNumber evidence="12">5.6.2.4</ecNumber>
    </alternativeName>
    <alternativeName>
        <fullName evidence="12">DNA 3'-5' helicase PriA</fullName>
    </alternativeName>
</protein>
<dbReference type="EMBL" id="FUXI01000023">
    <property type="protein sequence ID" value="SJZ96103.1"/>
    <property type="molecule type" value="Genomic_DNA"/>
</dbReference>
<dbReference type="InterPro" id="IPR042115">
    <property type="entry name" value="PriA_3primeBD_sf"/>
</dbReference>
<dbReference type="Pfam" id="PF18074">
    <property type="entry name" value="PriA_C"/>
    <property type="match status" value="1"/>
</dbReference>
<evidence type="ECO:0000256" key="5">
    <source>
        <dbReference type="ARBA" id="ARBA00022801"/>
    </source>
</evidence>
<dbReference type="Proteomes" id="UP000190328">
    <property type="component" value="Unassembled WGS sequence"/>
</dbReference>
<dbReference type="InterPro" id="IPR040498">
    <property type="entry name" value="PriA_CRR"/>
</dbReference>
<dbReference type="STRING" id="263852.SAMN02745116_01971"/>
<dbReference type="PROSITE" id="PS51192">
    <property type="entry name" value="HELICASE_ATP_BIND_1"/>
    <property type="match status" value="1"/>
</dbReference>
<dbReference type="SMART" id="SM00490">
    <property type="entry name" value="HELICc"/>
    <property type="match status" value="1"/>
</dbReference>
<dbReference type="RefSeq" id="WP_268802115.1">
    <property type="nucleotide sequence ID" value="NZ_FUXI01000023.1"/>
</dbReference>
<reference evidence="15 16" key="1">
    <citation type="submission" date="2017-02" db="EMBL/GenBank/DDBJ databases">
        <authorList>
            <person name="Peterson S.W."/>
        </authorList>
    </citation>
    <scope>NUCLEOTIDE SEQUENCE [LARGE SCALE GENOMIC DNA]</scope>
    <source>
        <strain evidence="15 16">ATCC BAA-1030</strain>
    </source>
</reference>
<comment type="function">
    <text evidence="12">Initiates the restart of stalled replication forks, which reloads the replicative helicase on sites other than the origin of replication. Recognizes and binds to abandoned replication forks and remodels them to uncover a helicase loading site. Promotes assembly of the primosome at these replication forks.</text>
</comment>
<keyword evidence="5 12" id="KW-0378">Hydrolase</keyword>
<dbReference type="Pfam" id="PF17764">
    <property type="entry name" value="PriA_3primeBD"/>
    <property type="match status" value="1"/>
</dbReference>
<feature type="binding site" evidence="12">
    <location>
        <position position="543"/>
    </location>
    <ligand>
        <name>Zn(2+)</name>
        <dbReference type="ChEBI" id="CHEBI:29105"/>
        <label>1</label>
    </ligand>
</feature>
<sequence length="797" mass="90683">MFAEVIVDVPAFQTDMPYTYRIPKEFEQDLMCGMRVHVPFGNGNRLIMGFVVGFQDECDLEEIKEIQEVLDIAPVLNEELLSLADFMKNSTFSFKISCMQTMLPAMLKSKYEKFIIPTDESASEYFNGKPDLSFKEVQENGQLPLFLRLRKEGLVDLKYLATSKETIKTERMVRLLLSSEELSKELANVRVSAKQQKRLLEFFSENERTIFSAKELSTEGISSSTLKTAQDKKWVEIFAQEVRRNPFKDAKILPTSAMKLNAEQKIATEKILQAADEENSKVFLLEGITGSGKTEVYLQVIANVLEQGKTAMMLVPEISLTPQMASRFKSRFGDDVAVLHSALSMGEKYDEWRRVEAGKAKVVVGARSAVFAPLENIGVIIIDEEHEAVYKQDNAPRYHARDIAIWRGIYHHCPVVLGSATPSLESRARAYKNVYELLLLTQRAVNGAQLPNVEVVDFREEFGQSGTNIYTKRLLERISEVTSKGEQAVLLLNRRGFSSFMLCRDCGFVLKCPNCDISLTLHMDTKTMRCHYCGHEEGIPNSCGNCNSKRIRYYGTGTQKAEQELLEHLPHLRILRMDVDTTRKKGAHEKLLERFGNKEADVLLGTQMIAKGLDFENVTLVGVLNADTGLNLPDFRASERTFQLLTQVAGRAGRGQKQGEVLIQTYNPTHYAIEYAKKQDYEDFYRKEMGLRHLAGYPPFYFTVQITASHKEENLASKAMYEIFLRIKQSLSDTATVLGPSPKSIARVNNQYFYQLLIKYKKEERLEIVLKEILEEMQQESLRGLTISIDREPLSFM</sequence>
<feature type="domain" description="Helicase C-terminal" evidence="14">
    <location>
        <begin position="538"/>
        <end position="692"/>
    </location>
</feature>
<dbReference type="GO" id="GO:0006302">
    <property type="term" value="P:double-strand break repair"/>
    <property type="evidence" value="ECO:0007669"/>
    <property type="project" value="InterPro"/>
</dbReference>
<name>A0A1T4PX73_9ENTE</name>
<dbReference type="InterPro" id="IPR041236">
    <property type="entry name" value="PriA_C"/>
</dbReference>
<dbReference type="EC" id="5.6.2.4" evidence="12"/>
<feature type="binding site" evidence="12">
    <location>
        <position position="546"/>
    </location>
    <ligand>
        <name>Zn(2+)</name>
        <dbReference type="ChEBI" id="CHEBI:29105"/>
        <label>1</label>
    </ligand>
</feature>
<evidence type="ECO:0000256" key="10">
    <source>
        <dbReference type="ARBA" id="ARBA00023235"/>
    </source>
</evidence>
<dbReference type="FunFam" id="3.40.50.300:FF:000489">
    <property type="entry name" value="Primosome assembly protein PriA"/>
    <property type="match status" value="1"/>
</dbReference>
<dbReference type="Pfam" id="PF00271">
    <property type="entry name" value="Helicase_C"/>
    <property type="match status" value="1"/>
</dbReference>
<keyword evidence="16" id="KW-1185">Reference proteome</keyword>
<evidence type="ECO:0000256" key="7">
    <source>
        <dbReference type="ARBA" id="ARBA00022833"/>
    </source>
</evidence>
<evidence type="ECO:0000256" key="4">
    <source>
        <dbReference type="ARBA" id="ARBA00022741"/>
    </source>
</evidence>
<comment type="similarity">
    <text evidence="12">Belongs to the helicase family. PriA subfamily.</text>
</comment>
<keyword evidence="2 12" id="KW-0235">DNA replication</keyword>
<evidence type="ECO:0000256" key="6">
    <source>
        <dbReference type="ARBA" id="ARBA00022806"/>
    </source>
</evidence>
<feature type="domain" description="Helicase ATP-binding" evidence="13">
    <location>
        <begin position="274"/>
        <end position="440"/>
    </location>
</feature>
<dbReference type="NCBIfam" id="NF004066">
    <property type="entry name" value="PRK05580.1-3"/>
    <property type="match status" value="1"/>
</dbReference>
<dbReference type="GO" id="GO:0006310">
    <property type="term" value="P:DNA recombination"/>
    <property type="evidence" value="ECO:0007669"/>
    <property type="project" value="InterPro"/>
</dbReference>
<feature type="binding site" evidence="12">
    <location>
        <position position="506"/>
    </location>
    <ligand>
        <name>Zn(2+)</name>
        <dbReference type="ChEBI" id="CHEBI:29105"/>
        <label>1</label>
    </ligand>
</feature>
<organism evidence="15 16">
    <name type="scientific">Pilibacter termitis</name>
    <dbReference type="NCBI Taxonomy" id="263852"/>
    <lineage>
        <taxon>Bacteria</taxon>
        <taxon>Bacillati</taxon>
        <taxon>Bacillota</taxon>
        <taxon>Bacilli</taxon>
        <taxon>Lactobacillales</taxon>
        <taxon>Enterococcaceae</taxon>
        <taxon>Pilibacter</taxon>
    </lineage>
</organism>
<dbReference type="Pfam" id="PF18319">
    <property type="entry name" value="Zn_ribbon_PriA"/>
    <property type="match status" value="1"/>
</dbReference>
<keyword evidence="1 12" id="KW-0639">Primosome</keyword>
<evidence type="ECO:0000256" key="3">
    <source>
        <dbReference type="ARBA" id="ARBA00022723"/>
    </source>
</evidence>
<gene>
    <name evidence="12" type="primary">priA</name>
    <name evidence="15" type="ORF">SAMN02745116_01971</name>
</gene>
<feature type="binding site" evidence="12">
    <location>
        <position position="503"/>
    </location>
    <ligand>
        <name>Zn(2+)</name>
        <dbReference type="ChEBI" id="CHEBI:29105"/>
        <label>1</label>
    </ligand>
</feature>
<feature type="binding site" evidence="12">
    <location>
        <position position="530"/>
    </location>
    <ligand>
        <name>Zn(2+)</name>
        <dbReference type="ChEBI" id="CHEBI:29105"/>
        <label>2</label>
    </ligand>
</feature>
<dbReference type="CDD" id="cd18804">
    <property type="entry name" value="SF2_C_priA"/>
    <property type="match status" value="1"/>
</dbReference>
<evidence type="ECO:0000259" key="13">
    <source>
        <dbReference type="PROSITE" id="PS51192"/>
    </source>
</evidence>
<feature type="binding site" evidence="12">
    <location>
        <position position="533"/>
    </location>
    <ligand>
        <name>Zn(2+)</name>
        <dbReference type="ChEBI" id="CHEBI:29105"/>
        <label>2</label>
    </ligand>
</feature>
<dbReference type="InterPro" id="IPR006935">
    <property type="entry name" value="Helicase/UvrB_N"/>
</dbReference>
<dbReference type="CDD" id="cd17929">
    <property type="entry name" value="DEXHc_priA"/>
    <property type="match status" value="1"/>
</dbReference>
<keyword evidence="8 12" id="KW-0067">ATP-binding</keyword>
<dbReference type="GO" id="GO:0005524">
    <property type="term" value="F:ATP binding"/>
    <property type="evidence" value="ECO:0007669"/>
    <property type="project" value="UniProtKB-UniRule"/>
</dbReference>
<dbReference type="GO" id="GO:0003677">
    <property type="term" value="F:DNA binding"/>
    <property type="evidence" value="ECO:0007669"/>
    <property type="project" value="UniProtKB-UniRule"/>
</dbReference>
<dbReference type="InterPro" id="IPR005259">
    <property type="entry name" value="PriA"/>
</dbReference>
<dbReference type="GO" id="GO:1990077">
    <property type="term" value="C:primosome complex"/>
    <property type="evidence" value="ECO:0007669"/>
    <property type="project" value="UniProtKB-UniRule"/>
</dbReference>
<evidence type="ECO:0000256" key="11">
    <source>
        <dbReference type="ARBA" id="ARBA00048988"/>
    </source>
</evidence>
<keyword evidence="9 12" id="KW-0238">DNA-binding</keyword>
<comment type="cofactor">
    <cofactor evidence="12">
        <name>Zn(2+)</name>
        <dbReference type="ChEBI" id="CHEBI:29105"/>
    </cofactor>
    <text evidence="12">Binds 2 zinc ions per subunit.</text>
</comment>
<dbReference type="GO" id="GO:0043138">
    <property type="term" value="F:3'-5' DNA helicase activity"/>
    <property type="evidence" value="ECO:0007669"/>
    <property type="project" value="UniProtKB-EC"/>
</dbReference>
<keyword evidence="10 12" id="KW-0413">Isomerase</keyword>
<comment type="catalytic activity">
    <reaction evidence="11 12">
        <text>ATP + H2O = ADP + phosphate + H(+)</text>
        <dbReference type="Rhea" id="RHEA:13065"/>
        <dbReference type="ChEBI" id="CHEBI:15377"/>
        <dbReference type="ChEBI" id="CHEBI:15378"/>
        <dbReference type="ChEBI" id="CHEBI:30616"/>
        <dbReference type="ChEBI" id="CHEBI:43474"/>
        <dbReference type="ChEBI" id="CHEBI:456216"/>
        <dbReference type="EC" id="5.6.2.4"/>
    </reaction>
</comment>
<dbReference type="InterPro" id="IPR001650">
    <property type="entry name" value="Helicase_C-like"/>
</dbReference>
<dbReference type="FunFam" id="3.40.1440.60:FF:000001">
    <property type="entry name" value="Primosomal protein N"/>
    <property type="match status" value="1"/>
</dbReference>
<dbReference type="GO" id="GO:0006269">
    <property type="term" value="P:DNA replication, synthesis of primer"/>
    <property type="evidence" value="ECO:0007669"/>
    <property type="project" value="UniProtKB-KW"/>
</dbReference>
<dbReference type="SUPFAM" id="SSF52540">
    <property type="entry name" value="P-loop containing nucleoside triphosphate hydrolases"/>
    <property type="match status" value="2"/>
</dbReference>
<keyword evidence="7 12" id="KW-0862">Zinc</keyword>
<dbReference type="Pfam" id="PF04851">
    <property type="entry name" value="ResIII"/>
    <property type="match status" value="1"/>
</dbReference>
<accession>A0A1T4PX73</accession>
<dbReference type="InterPro" id="IPR041222">
    <property type="entry name" value="PriA_3primeBD"/>
</dbReference>
<keyword evidence="4 12" id="KW-0547">Nucleotide-binding</keyword>
<keyword evidence="6 12" id="KW-0347">Helicase</keyword>
<comment type="subunit">
    <text evidence="12">Component of the replication restart primosome.</text>
</comment>
<dbReference type="InterPro" id="IPR014001">
    <property type="entry name" value="Helicase_ATP-bd"/>
</dbReference>
<evidence type="ECO:0000256" key="12">
    <source>
        <dbReference type="HAMAP-Rule" id="MF_00983"/>
    </source>
</evidence>
<dbReference type="SMART" id="SM00487">
    <property type="entry name" value="DEXDc"/>
    <property type="match status" value="1"/>
</dbReference>
<dbReference type="PANTHER" id="PTHR30580:SF0">
    <property type="entry name" value="PRIMOSOMAL PROTEIN N"/>
    <property type="match status" value="1"/>
</dbReference>
<dbReference type="GO" id="GO:0008270">
    <property type="term" value="F:zinc ion binding"/>
    <property type="evidence" value="ECO:0007669"/>
    <property type="project" value="UniProtKB-UniRule"/>
</dbReference>
<dbReference type="Gene3D" id="3.40.50.300">
    <property type="entry name" value="P-loop containing nucleotide triphosphate hydrolases"/>
    <property type="match status" value="2"/>
</dbReference>
<evidence type="ECO:0000256" key="2">
    <source>
        <dbReference type="ARBA" id="ARBA00022705"/>
    </source>
</evidence>
<dbReference type="Gene3D" id="3.40.1440.60">
    <property type="entry name" value="PriA, 3(prime) DNA-binding domain"/>
    <property type="match status" value="1"/>
</dbReference>
<dbReference type="GO" id="GO:0016887">
    <property type="term" value="F:ATP hydrolysis activity"/>
    <property type="evidence" value="ECO:0007669"/>
    <property type="project" value="RHEA"/>
</dbReference>
<evidence type="ECO:0000256" key="1">
    <source>
        <dbReference type="ARBA" id="ARBA00022515"/>
    </source>
</evidence>
<dbReference type="PROSITE" id="PS51194">
    <property type="entry name" value="HELICASE_CTER"/>
    <property type="match status" value="1"/>
</dbReference>
<dbReference type="AlphaFoldDB" id="A0A1T4PX73"/>
<evidence type="ECO:0000256" key="8">
    <source>
        <dbReference type="ARBA" id="ARBA00022840"/>
    </source>
</evidence>
<keyword evidence="3 12" id="KW-0479">Metal-binding</keyword>
<dbReference type="GO" id="GO:0006270">
    <property type="term" value="P:DNA replication initiation"/>
    <property type="evidence" value="ECO:0007669"/>
    <property type="project" value="TreeGrafter"/>
</dbReference>
<dbReference type="InterPro" id="IPR027417">
    <property type="entry name" value="P-loop_NTPase"/>
</dbReference>
<dbReference type="NCBIfam" id="TIGR00595">
    <property type="entry name" value="priA"/>
    <property type="match status" value="1"/>
</dbReference>
<proteinExistence type="inferred from homology"/>
<feature type="binding site" evidence="12">
    <location>
        <position position="512"/>
    </location>
    <ligand>
        <name>Zn(2+)</name>
        <dbReference type="ChEBI" id="CHEBI:29105"/>
        <label>2</label>
    </ligand>
</feature>
<feature type="binding site" evidence="12">
    <location>
        <position position="515"/>
    </location>
    <ligand>
        <name>Zn(2+)</name>
        <dbReference type="ChEBI" id="CHEBI:29105"/>
        <label>2</label>
    </ligand>
</feature>
<dbReference type="PANTHER" id="PTHR30580">
    <property type="entry name" value="PRIMOSOMAL PROTEIN N"/>
    <property type="match status" value="1"/>
</dbReference>
<evidence type="ECO:0000256" key="9">
    <source>
        <dbReference type="ARBA" id="ARBA00023125"/>
    </source>
</evidence>
<dbReference type="HAMAP" id="MF_00983">
    <property type="entry name" value="PriA"/>
    <property type="match status" value="1"/>
</dbReference>
<evidence type="ECO:0000313" key="15">
    <source>
        <dbReference type="EMBL" id="SJZ96103.1"/>
    </source>
</evidence>
<evidence type="ECO:0000313" key="16">
    <source>
        <dbReference type="Proteomes" id="UP000190328"/>
    </source>
</evidence>
<comment type="catalytic activity">
    <reaction evidence="12">
        <text>Couples ATP hydrolysis with the unwinding of duplex DNA by translocating in the 3'-5' direction.</text>
        <dbReference type="EC" id="5.6.2.4"/>
    </reaction>
</comment>
<evidence type="ECO:0000259" key="14">
    <source>
        <dbReference type="PROSITE" id="PS51194"/>
    </source>
</evidence>